<gene>
    <name evidence="8" type="ORF">TRFO_09153</name>
</gene>
<evidence type="ECO:0000256" key="1">
    <source>
        <dbReference type="ARBA" id="ARBA00022679"/>
    </source>
</evidence>
<keyword evidence="3" id="KW-0418">Kinase</keyword>
<evidence type="ECO:0000259" key="7">
    <source>
        <dbReference type="PROSITE" id="PS50011"/>
    </source>
</evidence>
<dbReference type="InterPro" id="IPR008271">
    <property type="entry name" value="Ser/Thr_kinase_AS"/>
</dbReference>
<accession>A0A1J4JK98</accession>
<dbReference type="PROSITE" id="PS00107">
    <property type="entry name" value="PROTEIN_KINASE_ATP"/>
    <property type="match status" value="1"/>
</dbReference>
<evidence type="ECO:0000256" key="6">
    <source>
        <dbReference type="SAM" id="MobiDB-lite"/>
    </source>
</evidence>
<feature type="compositionally biased region" description="Polar residues" evidence="6">
    <location>
        <begin position="324"/>
        <end position="336"/>
    </location>
</feature>
<sequence length="506" mass="56739">MIHESASDDFDTLLPFQLADYIFLEKIGNGSFAKCYKVQSLKYQDQFFAAKVSPLEDTVVDNDGNLCESEIAAMMSLNHPNIIRFYDFFITDSKLVVILELCESGTIEDELEKNGPMCPSRFWTVGKMIANALLFCHQKKIAHRDIKPANIFLDIYNRPKLADFGLSSLMHQSIPGSKSSENLSNITCGTPDYIAPEVVEGDSYNVFKADVYALGITFYEMLVGRKPNLSDLCQKFSKEEEKSQVTNQEVTSQNKTSITGKKKFHNYGKSFNKHNRRLMKLCGTVQSEQYHIRNSDKNLRSIPINTLTDTINSNTIKNKHLKNDTINNESNNTQNGIPKVESSEKVGSSSEFVVFPGNVEVFLQDLISKMLRTNPNERPDMSEIAGYFNLRSTPPLHTSISLLTRKNSFTVKLAGSRHSVSPPPQQILPQARKKITEWRNVRSRSKSINSEIAASIKLGISQKQYNNSNMESNVIGNENSKLLNVSSGVDKMTGSKLPMLDSLASV</sequence>
<dbReference type="SMART" id="SM00220">
    <property type="entry name" value="S_TKc"/>
    <property type="match status" value="1"/>
</dbReference>
<evidence type="ECO:0000256" key="4">
    <source>
        <dbReference type="ARBA" id="ARBA00022840"/>
    </source>
</evidence>
<dbReference type="InterPro" id="IPR045269">
    <property type="entry name" value="Atg1-like"/>
</dbReference>
<dbReference type="GO" id="GO:0005829">
    <property type="term" value="C:cytosol"/>
    <property type="evidence" value="ECO:0007669"/>
    <property type="project" value="TreeGrafter"/>
</dbReference>
<dbReference type="PANTHER" id="PTHR24348">
    <property type="entry name" value="SERINE/THREONINE-PROTEIN KINASE UNC-51-RELATED"/>
    <property type="match status" value="1"/>
</dbReference>
<evidence type="ECO:0000313" key="9">
    <source>
        <dbReference type="Proteomes" id="UP000179807"/>
    </source>
</evidence>
<organism evidence="8 9">
    <name type="scientific">Tritrichomonas foetus</name>
    <dbReference type="NCBI Taxonomy" id="1144522"/>
    <lineage>
        <taxon>Eukaryota</taxon>
        <taxon>Metamonada</taxon>
        <taxon>Parabasalia</taxon>
        <taxon>Tritrichomonadida</taxon>
        <taxon>Tritrichomonadidae</taxon>
        <taxon>Tritrichomonas</taxon>
    </lineage>
</organism>
<dbReference type="PROSITE" id="PS50011">
    <property type="entry name" value="PROTEIN_KINASE_DOM"/>
    <property type="match status" value="1"/>
</dbReference>
<dbReference type="GO" id="GO:0004674">
    <property type="term" value="F:protein serine/threonine kinase activity"/>
    <property type="evidence" value="ECO:0007669"/>
    <property type="project" value="InterPro"/>
</dbReference>
<dbReference type="Proteomes" id="UP000179807">
    <property type="component" value="Unassembled WGS sequence"/>
</dbReference>
<protein>
    <recommendedName>
        <fullName evidence="7">Protein kinase domain-containing protein</fullName>
    </recommendedName>
</protein>
<comment type="caution">
    <text evidence="8">The sequence shown here is derived from an EMBL/GenBank/DDBJ whole genome shotgun (WGS) entry which is preliminary data.</text>
</comment>
<dbReference type="GO" id="GO:0005776">
    <property type="term" value="C:autophagosome"/>
    <property type="evidence" value="ECO:0007669"/>
    <property type="project" value="TreeGrafter"/>
</dbReference>
<evidence type="ECO:0000313" key="8">
    <source>
        <dbReference type="EMBL" id="OHS97989.1"/>
    </source>
</evidence>
<dbReference type="GeneID" id="94829409"/>
<keyword evidence="2 5" id="KW-0547">Nucleotide-binding</keyword>
<dbReference type="Pfam" id="PF00069">
    <property type="entry name" value="Pkinase"/>
    <property type="match status" value="1"/>
</dbReference>
<dbReference type="PANTHER" id="PTHR24348:SF22">
    <property type="entry name" value="NON-SPECIFIC SERINE_THREONINE PROTEIN KINASE"/>
    <property type="match status" value="1"/>
</dbReference>
<dbReference type="InterPro" id="IPR011009">
    <property type="entry name" value="Kinase-like_dom_sf"/>
</dbReference>
<dbReference type="GO" id="GO:0000045">
    <property type="term" value="P:autophagosome assembly"/>
    <property type="evidence" value="ECO:0007669"/>
    <property type="project" value="TreeGrafter"/>
</dbReference>
<dbReference type="GO" id="GO:0000407">
    <property type="term" value="C:phagophore assembly site"/>
    <property type="evidence" value="ECO:0007669"/>
    <property type="project" value="TreeGrafter"/>
</dbReference>
<keyword evidence="9" id="KW-1185">Reference proteome</keyword>
<dbReference type="EMBL" id="MLAK01001082">
    <property type="protein sequence ID" value="OHS97989.1"/>
    <property type="molecule type" value="Genomic_DNA"/>
</dbReference>
<evidence type="ECO:0000256" key="2">
    <source>
        <dbReference type="ARBA" id="ARBA00022741"/>
    </source>
</evidence>
<dbReference type="AlphaFoldDB" id="A0A1J4JK98"/>
<name>A0A1J4JK98_9EUKA</name>
<dbReference type="GO" id="GO:0005524">
    <property type="term" value="F:ATP binding"/>
    <property type="evidence" value="ECO:0007669"/>
    <property type="project" value="UniProtKB-UniRule"/>
</dbReference>
<keyword evidence="1" id="KW-0808">Transferase</keyword>
<dbReference type="PROSITE" id="PS00108">
    <property type="entry name" value="PROTEIN_KINASE_ST"/>
    <property type="match status" value="1"/>
</dbReference>
<dbReference type="GO" id="GO:0016020">
    <property type="term" value="C:membrane"/>
    <property type="evidence" value="ECO:0007669"/>
    <property type="project" value="TreeGrafter"/>
</dbReference>
<feature type="binding site" evidence="5">
    <location>
        <position position="51"/>
    </location>
    <ligand>
        <name>ATP</name>
        <dbReference type="ChEBI" id="CHEBI:30616"/>
    </ligand>
</feature>
<dbReference type="RefSeq" id="XP_068351126.1">
    <property type="nucleotide sequence ID" value="XM_068494705.1"/>
</dbReference>
<evidence type="ECO:0000256" key="5">
    <source>
        <dbReference type="PROSITE-ProRule" id="PRU10141"/>
    </source>
</evidence>
<dbReference type="VEuPathDB" id="TrichDB:TRFO_09153"/>
<dbReference type="Gene3D" id="1.10.510.10">
    <property type="entry name" value="Transferase(Phosphotransferase) domain 1"/>
    <property type="match status" value="1"/>
</dbReference>
<feature type="region of interest" description="Disordered" evidence="6">
    <location>
        <begin position="323"/>
        <end position="343"/>
    </location>
</feature>
<dbReference type="InterPro" id="IPR017441">
    <property type="entry name" value="Protein_kinase_ATP_BS"/>
</dbReference>
<reference evidence="8" key="1">
    <citation type="submission" date="2016-10" db="EMBL/GenBank/DDBJ databases">
        <authorList>
            <person name="Benchimol M."/>
            <person name="Almeida L.G."/>
            <person name="Vasconcelos A.T."/>
            <person name="Perreira-Neves A."/>
            <person name="Rosa I.A."/>
            <person name="Tasca T."/>
            <person name="Bogo M.R."/>
            <person name="de Souza W."/>
        </authorList>
    </citation>
    <scope>NUCLEOTIDE SEQUENCE [LARGE SCALE GENOMIC DNA]</scope>
    <source>
        <strain evidence="8">K</strain>
    </source>
</reference>
<dbReference type="Gene3D" id="3.30.200.20">
    <property type="entry name" value="Phosphorylase Kinase, domain 1"/>
    <property type="match status" value="1"/>
</dbReference>
<feature type="domain" description="Protein kinase" evidence="7">
    <location>
        <begin position="21"/>
        <end position="400"/>
    </location>
</feature>
<proteinExistence type="predicted"/>
<dbReference type="GO" id="GO:0010506">
    <property type="term" value="P:regulation of autophagy"/>
    <property type="evidence" value="ECO:0007669"/>
    <property type="project" value="InterPro"/>
</dbReference>
<dbReference type="InterPro" id="IPR000719">
    <property type="entry name" value="Prot_kinase_dom"/>
</dbReference>
<evidence type="ECO:0000256" key="3">
    <source>
        <dbReference type="ARBA" id="ARBA00022777"/>
    </source>
</evidence>
<dbReference type="SUPFAM" id="SSF56112">
    <property type="entry name" value="Protein kinase-like (PK-like)"/>
    <property type="match status" value="1"/>
</dbReference>
<keyword evidence="4 5" id="KW-0067">ATP-binding</keyword>